<dbReference type="RefSeq" id="WP_100315005.1">
    <property type="nucleotide sequence ID" value="NZ_PGFG01000001.1"/>
</dbReference>
<accession>A0A2M9CXB6</accession>
<feature type="transmembrane region" description="Helical" evidence="8">
    <location>
        <begin position="104"/>
        <end position="126"/>
    </location>
</feature>
<keyword evidence="11" id="KW-1185">Reference proteome</keyword>
<evidence type="ECO:0000313" key="10">
    <source>
        <dbReference type="EMBL" id="PJJ76551.1"/>
    </source>
</evidence>
<dbReference type="OrthoDB" id="9813729at2"/>
<organism evidence="10 11">
    <name type="scientific">Thermoflavifilum aggregans</name>
    <dbReference type="NCBI Taxonomy" id="454188"/>
    <lineage>
        <taxon>Bacteria</taxon>
        <taxon>Pseudomonadati</taxon>
        <taxon>Bacteroidota</taxon>
        <taxon>Chitinophagia</taxon>
        <taxon>Chitinophagales</taxon>
        <taxon>Chitinophagaceae</taxon>
        <taxon>Thermoflavifilum</taxon>
    </lineage>
</organism>
<evidence type="ECO:0000256" key="5">
    <source>
        <dbReference type="ARBA" id="ARBA00022692"/>
    </source>
</evidence>
<name>A0A2M9CXB6_9BACT</name>
<keyword evidence="2" id="KW-1003">Cell membrane</keyword>
<reference evidence="10 11" key="1">
    <citation type="submission" date="2017-11" db="EMBL/GenBank/DDBJ databases">
        <title>Genomic Encyclopedia of Archaeal and Bacterial Type Strains, Phase II (KMG-II): From Individual Species to Whole Genera.</title>
        <authorList>
            <person name="Goeker M."/>
        </authorList>
    </citation>
    <scope>NUCLEOTIDE SEQUENCE [LARGE SCALE GENOMIC DNA]</scope>
    <source>
        <strain evidence="10 11">DSM 27268</strain>
    </source>
</reference>
<keyword evidence="5 8" id="KW-0812">Transmembrane</keyword>
<feature type="transmembrane region" description="Helical" evidence="8">
    <location>
        <begin position="251"/>
        <end position="269"/>
    </location>
</feature>
<feature type="transmembrane region" description="Helical" evidence="8">
    <location>
        <begin position="12"/>
        <end position="32"/>
    </location>
</feature>
<evidence type="ECO:0000259" key="9">
    <source>
        <dbReference type="Pfam" id="PF13231"/>
    </source>
</evidence>
<evidence type="ECO:0000256" key="8">
    <source>
        <dbReference type="SAM" id="Phobius"/>
    </source>
</evidence>
<dbReference type="PANTHER" id="PTHR33908">
    <property type="entry name" value="MANNOSYLTRANSFERASE YKCB-RELATED"/>
    <property type="match status" value="1"/>
</dbReference>
<feature type="transmembrane region" description="Helical" evidence="8">
    <location>
        <begin position="336"/>
        <end position="357"/>
    </location>
</feature>
<proteinExistence type="predicted"/>
<dbReference type="EMBL" id="PGFG01000001">
    <property type="protein sequence ID" value="PJJ76551.1"/>
    <property type="molecule type" value="Genomic_DNA"/>
</dbReference>
<dbReference type="Pfam" id="PF13231">
    <property type="entry name" value="PMT_2"/>
    <property type="match status" value="1"/>
</dbReference>
<dbReference type="GO" id="GO:0009103">
    <property type="term" value="P:lipopolysaccharide biosynthetic process"/>
    <property type="evidence" value="ECO:0007669"/>
    <property type="project" value="UniProtKB-ARBA"/>
</dbReference>
<comment type="caution">
    <text evidence="10">The sequence shown here is derived from an EMBL/GenBank/DDBJ whole genome shotgun (WGS) entry which is preliminary data.</text>
</comment>
<evidence type="ECO:0000256" key="6">
    <source>
        <dbReference type="ARBA" id="ARBA00022989"/>
    </source>
</evidence>
<feature type="transmembrane region" description="Helical" evidence="8">
    <location>
        <begin position="154"/>
        <end position="184"/>
    </location>
</feature>
<comment type="subcellular location">
    <subcellularLocation>
        <location evidence="1">Cell membrane</location>
        <topology evidence="1">Multi-pass membrane protein</topology>
    </subcellularLocation>
</comment>
<evidence type="ECO:0000313" key="11">
    <source>
        <dbReference type="Proteomes" id="UP000230000"/>
    </source>
</evidence>
<feature type="transmembrane region" description="Helical" evidence="8">
    <location>
        <begin position="307"/>
        <end position="324"/>
    </location>
</feature>
<dbReference type="GO" id="GO:0016763">
    <property type="term" value="F:pentosyltransferase activity"/>
    <property type="evidence" value="ECO:0007669"/>
    <property type="project" value="TreeGrafter"/>
</dbReference>
<protein>
    <submittedName>
        <fullName evidence="10">Dolichyl-phosphate-mannose-protein mannosyltransferase</fullName>
    </submittedName>
</protein>
<feature type="transmembrane region" description="Helical" evidence="8">
    <location>
        <begin position="196"/>
        <end position="216"/>
    </location>
</feature>
<dbReference type="InterPro" id="IPR038731">
    <property type="entry name" value="RgtA/B/C-like"/>
</dbReference>
<sequence length="513" mass="59391">MRFSAKPYAGSIALLIFITTLLHLILAFILPLGNDEVYYWTYALHPAWSYFDHPPMVGWLIWLTTIGTHLHQELFVRLGAVLCSALTMYVVYDTGRMIRNERTGWIAAICYACALYSSILAGVFMLPDSPQILFWWLALRSLLRIANEDADKPLAWLAFGIWTGLATLSKIHGIFLWMGAALYLLLFRRKTLKNPYVYIAAGITLICIIPILIWNIQHHFITYAYHSQRVDVAQSHIHLNYFVTEILGECFYHHPLLYILTWICLIQVFRKKFHALTPQTIRILLCCSLPLIGILLGISLFRSILPHWSGPAYSSLLLLVAVYIDTRNVSQKKFPVVIRWVMGIFLIIILGGCWIIMDYPGTFGSHDPMEYGSGDFTLDMYGWRKIGQQFQQVYQHDVQAGLMPKDAFIVASKWFPLAHEQFYISYYTRQPVQGIGAVDDLHEYAIWRPQARQLQPGDDAYCIVPSNYFTDVDAHFSMWFQKIDTPMIIQQYRSGKLARKFFIYRLHHFQPHD</sequence>
<dbReference type="PANTHER" id="PTHR33908:SF11">
    <property type="entry name" value="MEMBRANE PROTEIN"/>
    <property type="match status" value="1"/>
</dbReference>
<keyword evidence="7 8" id="KW-0472">Membrane</keyword>
<dbReference type="Proteomes" id="UP000230000">
    <property type="component" value="Unassembled WGS sequence"/>
</dbReference>
<evidence type="ECO:0000256" key="1">
    <source>
        <dbReference type="ARBA" id="ARBA00004651"/>
    </source>
</evidence>
<evidence type="ECO:0000256" key="3">
    <source>
        <dbReference type="ARBA" id="ARBA00022676"/>
    </source>
</evidence>
<gene>
    <name evidence="10" type="ORF">BXY57_2179</name>
</gene>
<evidence type="ECO:0000256" key="7">
    <source>
        <dbReference type="ARBA" id="ARBA00023136"/>
    </source>
</evidence>
<keyword evidence="4 10" id="KW-0808">Transferase</keyword>
<dbReference type="AlphaFoldDB" id="A0A2M9CXB6"/>
<feature type="domain" description="Glycosyltransferase RgtA/B/C/D-like" evidence="9">
    <location>
        <begin position="52"/>
        <end position="214"/>
    </location>
</feature>
<evidence type="ECO:0000256" key="4">
    <source>
        <dbReference type="ARBA" id="ARBA00022679"/>
    </source>
</evidence>
<dbReference type="InterPro" id="IPR050297">
    <property type="entry name" value="LipidA_mod_glycosyltrf_83"/>
</dbReference>
<evidence type="ECO:0000256" key="2">
    <source>
        <dbReference type="ARBA" id="ARBA00022475"/>
    </source>
</evidence>
<dbReference type="GO" id="GO:0005886">
    <property type="term" value="C:plasma membrane"/>
    <property type="evidence" value="ECO:0007669"/>
    <property type="project" value="UniProtKB-SubCell"/>
</dbReference>
<feature type="transmembrane region" description="Helical" evidence="8">
    <location>
        <begin position="74"/>
        <end position="92"/>
    </location>
</feature>
<keyword evidence="3 10" id="KW-0328">Glycosyltransferase</keyword>
<keyword evidence="6 8" id="KW-1133">Transmembrane helix</keyword>
<feature type="transmembrane region" description="Helical" evidence="8">
    <location>
        <begin position="281"/>
        <end position="301"/>
    </location>
</feature>